<accession>A0AAE1D581</accession>
<reference evidence="1" key="1">
    <citation type="journal article" date="2023" name="G3 (Bethesda)">
        <title>A reference genome for the long-term kleptoplast-retaining sea slug Elysia crispata morphotype clarki.</title>
        <authorList>
            <person name="Eastman K.E."/>
            <person name="Pendleton A.L."/>
            <person name="Shaikh M.A."/>
            <person name="Suttiyut T."/>
            <person name="Ogas R."/>
            <person name="Tomko P."/>
            <person name="Gavelis G."/>
            <person name="Widhalm J.R."/>
            <person name="Wisecaver J.H."/>
        </authorList>
    </citation>
    <scope>NUCLEOTIDE SEQUENCE</scope>
    <source>
        <strain evidence="1">ECLA1</strain>
    </source>
</reference>
<keyword evidence="2" id="KW-1185">Reference proteome</keyword>
<evidence type="ECO:0000313" key="2">
    <source>
        <dbReference type="Proteomes" id="UP001283361"/>
    </source>
</evidence>
<proteinExistence type="predicted"/>
<protein>
    <submittedName>
        <fullName evidence="1">Uncharacterized protein</fullName>
    </submittedName>
</protein>
<evidence type="ECO:0000313" key="1">
    <source>
        <dbReference type="EMBL" id="KAK3757772.1"/>
    </source>
</evidence>
<dbReference type="EMBL" id="JAWDGP010005328">
    <property type="protein sequence ID" value="KAK3757772.1"/>
    <property type="molecule type" value="Genomic_DNA"/>
</dbReference>
<organism evidence="1 2">
    <name type="scientific">Elysia crispata</name>
    <name type="common">lettuce slug</name>
    <dbReference type="NCBI Taxonomy" id="231223"/>
    <lineage>
        <taxon>Eukaryota</taxon>
        <taxon>Metazoa</taxon>
        <taxon>Spiralia</taxon>
        <taxon>Lophotrochozoa</taxon>
        <taxon>Mollusca</taxon>
        <taxon>Gastropoda</taxon>
        <taxon>Heterobranchia</taxon>
        <taxon>Euthyneura</taxon>
        <taxon>Panpulmonata</taxon>
        <taxon>Sacoglossa</taxon>
        <taxon>Placobranchoidea</taxon>
        <taxon>Plakobranchidae</taxon>
        <taxon>Elysia</taxon>
    </lineage>
</organism>
<name>A0AAE1D581_9GAST</name>
<gene>
    <name evidence="1" type="ORF">RRG08_027133</name>
</gene>
<dbReference type="AlphaFoldDB" id="A0AAE1D581"/>
<sequence length="95" mass="10765">MWSHPSTPVFSVSSLYLVRDIFASITRLTEEPFVGPLALHRYMSLDKACNQTYTSSCRFHNNISRIGEPYMERRGSSCRMFSVISAISRWAGAAI</sequence>
<comment type="caution">
    <text evidence="1">The sequence shown here is derived from an EMBL/GenBank/DDBJ whole genome shotgun (WGS) entry which is preliminary data.</text>
</comment>
<dbReference type="Proteomes" id="UP001283361">
    <property type="component" value="Unassembled WGS sequence"/>
</dbReference>